<dbReference type="SUPFAM" id="SSF48498">
    <property type="entry name" value="Tetracyclin repressor-like, C-terminal domain"/>
    <property type="match status" value="1"/>
</dbReference>
<dbReference type="InterPro" id="IPR001647">
    <property type="entry name" value="HTH_TetR"/>
</dbReference>
<gene>
    <name evidence="6" type="ORF">FDP22_19625</name>
</gene>
<dbReference type="Gene3D" id="1.10.10.60">
    <property type="entry name" value="Homeodomain-like"/>
    <property type="match status" value="1"/>
</dbReference>
<reference evidence="6 7" key="1">
    <citation type="submission" date="2019-06" db="EMBL/GenBank/DDBJ databases">
        <title>Genome sequence of Rhodobacteraceae bacterium D4M1.</title>
        <authorList>
            <person name="Cao J."/>
        </authorList>
    </citation>
    <scope>NUCLEOTIDE SEQUENCE [LARGE SCALE GENOMIC DNA]</scope>
    <source>
        <strain evidence="6 7">D4M1</strain>
        <plasmid evidence="7">pd4m1a</plasmid>
    </source>
</reference>
<evidence type="ECO:0000256" key="4">
    <source>
        <dbReference type="PROSITE-ProRule" id="PRU00335"/>
    </source>
</evidence>
<evidence type="ECO:0000259" key="5">
    <source>
        <dbReference type="PROSITE" id="PS50977"/>
    </source>
</evidence>
<evidence type="ECO:0000256" key="2">
    <source>
        <dbReference type="ARBA" id="ARBA00023125"/>
    </source>
</evidence>
<dbReference type="PROSITE" id="PS01081">
    <property type="entry name" value="HTH_TETR_1"/>
    <property type="match status" value="1"/>
</dbReference>
<dbReference type="KEGG" id="ppru:FDP22_19625"/>
<dbReference type="GO" id="GO:0003677">
    <property type="term" value="F:DNA binding"/>
    <property type="evidence" value="ECO:0007669"/>
    <property type="project" value="UniProtKB-UniRule"/>
</dbReference>
<evidence type="ECO:0000313" key="6">
    <source>
        <dbReference type="EMBL" id="QDL94080.1"/>
    </source>
</evidence>
<feature type="domain" description="HTH tetR-type" evidence="5">
    <location>
        <begin position="14"/>
        <end position="74"/>
    </location>
</feature>
<dbReference type="InterPro" id="IPR023772">
    <property type="entry name" value="DNA-bd_HTH_TetR-type_CS"/>
</dbReference>
<evidence type="ECO:0000256" key="1">
    <source>
        <dbReference type="ARBA" id="ARBA00023015"/>
    </source>
</evidence>
<keyword evidence="2 4" id="KW-0238">DNA-binding</keyword>
<dbReference type="PROSITE" id="PS50977">
    <property type="entry name" value="HTH_TETR_2"/>
    <property type="match status" value="1"/>
</dbReference>
<dbReference type="PANTHER" id="PTHR47506:SF1">
    <property type="entry name" value="HTH-TYPE TRANSCRIPTIONAL REGULATOR YJDC"/>
    <property type="match status" value="1"/>
</dbReference>
<dbReference type="EMBL" id="CP040819">
    <property type="protein sequence ID" value="QDL94080.1"/>
    <property type="molecule type" value="Genomic_DNA"/>
</dbReference>
<geneLocation type="plasmid" evidence="7">
    <name>pd4m1a</name>
</geneLocation>
<feature type="DNA-binding region" description="H-T-H motif" evidence="4">
    <location>
        <begin position="37"/>
        <end position="56"/>
    </location>
</feature>
<keyword evidence="7" id="KW-1185">Reference proteome</keyword>
<dbReference type="InterPro" id="IPR009057">
    <property type="entry name" value="Homeodomain-like_sf"/>
</dbReference>
<keyword evidence="3" id="KW-0804">Transcription</keyword>
<proteinExistence type="predicted"/>
<evidence type="ECO:0000313" key="7">
    <source>
        <dbReference type="Proteomes" id="UP000305888"/>
    </source>
</evidence>
<accession>A0A5B8G2F3</accession>
<dbReference type="InterPro" id="IPR036271">
    <property type="entry name" value="Tet_transcr_reg_TetR-rel_C_sf"/>
</dbReference>
<dbReference type="Pfam" id="PF00440">
    <property type="entry name" value="TetR_N"/>
    <property type="match status" value="1"/>
</dbReference>
<name>A0A5B8G2F3_9RHOB</name>
<keyword evidence="1" id="KW-0805">Transcription regulation</keyword>
<dbReference type="OrthoDB" id="9779746at2"/>
<evidence type="ECO:0000256" key="3">
    <source>
        <dbReference type="ARBA" id="ARBA00023163"/>
    </source>
</evidence>
<dbReference type="PANTHER" id="PTHR47506">
    <property type="entry name" value="TRANSCRIPTIONAL REGULATORY PROTEIN"/>
    <property type="match status" value="1"/>
</dbReference>
<sequence length="200" mass="21755">MKQEMKRRTGRPRGFDRERAVETAMELFWRHGYEGVSVADLTSAIGIAAPSLYAAFGNKAGLYREALACYEARDARDNIARMADAPGPEAAARVLLERVATMLTTCTGPRCCMIATGMVACSAEHEDIAGELSTLREGFRQDMARILTRWVPEAQAQALARYLVAVTQGLSIQARDGATPGELAQVVDQACLVFRMPAEA</sequence>
<organism evidence="6 7">
    <name type="scientific">Paroceanicella profunda</name>
    <dbReference type="NCBI Taxonomy" id="2579971"/>
    <lineage>
        <taxon>Bacteria</taxon>
        <taxon>Pseudomonadati</taxon>
        <taxon>Pseudomonadota</taxon>
        <taxon>Alphaproteobacteria</taxon>
        <taxon>Rhodobacterales</taxon>
        <taxon>Paracoccaceae</taxon>
        <taxon>Paroceanicella</taxon>
    </lineage>
</organism>
<dbReference type="SUPFAM" id="SSF46689">
    <property type="entry name" value="Homeodomain-like"/>
    <property type="match status" value="1"/>
</dbReference>
<dbReference type="AlphaFoldDB" id="A0A5B8G2F3"/>
<dbReference type="Gene3D" id="1.10.357.10">
    <property type="entry name" value="Tetracycline Repressor, domain 2"/>
    <property type="match status" value="1"/>
</dbReference>
<protein>
    <submittedName>
        <fullName evidence="6">TetR/AcrR family transcriptional regulator</fullName>
    </submittedName>
</protein>
<dbReference type="Proteomes" id="UP000305888">
    <property type="component" value="Plasmid pD4M1A"/>
</dbReference>
<keyword evidence="6" id="KW-0614">Plasmid</keyword>